<keyword evidence="2" id="KW-0479">Metal-binding</keyword>
<feature type="domain" description="RING-type" evidence="7">
    <location>
        <begin position="51"/>
        <end position="100"/>
    </location>
</feature>
<keyword evidence="1" id="KW-0808">Transferase</keyword>
<dbReference type="AlphaFoldDB" id="A0A8H3FSU7"/>
<organism evidence="8 9">
    <name type="scientific">Imshaugia aleurites</name>
    <dbReference type="NCBI Taxonomy" id="172621"/>
    <lineage>
        <taxon>Eukaryota</taxon>
        <taxon>Fungi</taxon>
        <taxon>Dikarya</taxon>
        <taxon>Ascomycota</taxon>
        <taxon>Pezizomycotina</taxon>
        <taxon>Lecanoromycetes</taxon>
        <taxon>OSLEUM clade</taxon>
        <taxon>Lecanoromycetidae</taxon>
        <taxon>Lecanorales</taxon>
        <taxon>Lecanorineae</taxon>
        <taxon>Parmeliaceae</taxon>
        <taxon>Imshaugia</taxon>
    </lineage>
</organism>
<evidence type="ECO:0000256" key="2">
    <source>
        <dbReference type="ARBA" id="ARBA00022723"/>
    </source>
</evidence>
<protein>
    <recommendedName>
        <fullName evidence="7">RING-type domain-containing protein</fullName>
    </recommendedName>
</protein>
<dbReference type="GO" id="GO:0008270">
    <property type="term" value="F:zinc ion binding"/>
    <property type="evidence" value="ECO:0007669"/>
    <property type="project" value="UniProtKB-KW"/>
</dbReference>
<dbReference type="GO" id="GO:0061630">
    <property type="term" value="F:ubiquitin protein ligase activity"/>
    <property type="evidence" value="ECO:0007669"/>
    <property type="project" value="TreeGrafter"/>
</dbReference>
<evidence type="ECO:0000256" key="1">
    <source>
        <dbReference type="ARBA" id="ARBA00022679"/>
    </source>
</evidence>
<dbReference type="Gene3D" id="3.30.40.10">
    <property type="entry name" value="Zinc/RING finger domain, C3HC4 (zinc finger)"/>
    <property type="match status" value="1"/>
</dbReference>
<sequence>MTEQDLARYGETRHMDVTQYQETRTTSSQATEFLSSLSVVKMKDLWAHQECDICQEPFFKGPEKPLKLPCGHIFGSACIAEWLSPTAVDLAAKNTCPICRAVLFSKAEESLWETTSSASDTDYTHFTLPFLASSAGRDRPAAVAHPELLVRIAEARQVSAGSRKLYGPAAEALVLLRAIIKERLDGNAGRGSAEGIPGSVIDDALQSLAAQMGRLYGYYEWQINKETTSISWGLEGPEVSTLKDPMWARWCEWQLQELVYMERNRMEAILPGRIFVSG</sequence>
<accession>A0A8H3FSU7</accession>
<dbReference type="GO" id="GO:0000151">
    <property type="term" value="C:ubiquitin ligase complex"/>
    <property type="evidence" value="ECO:0007669"/>
    <property type="project" value="TreeGrafter"/>
</dbReference>
<keyword evidence="5" id="KW-0862">Zinc</keyword>
<evidence type="ECO:0000259" key="7">
    <source>
        <dbReference type="PROSITE" id="PS50089"/>
    </source>
</evidence>
<dbReference type="Pfam" id="PF13639">
    <property type="entry name" value="zf-RING_2"/>
    <property type="match status" value="1"/>
</dbReference>
<dbReference type="GO" id="GO:0005829">
    <property type="term" value="C:cytosol"/>
    <property type="evidence" value="ECO:0007669"/>
    <property type="project" value="TreeGrafter"/>
</dbReference>
<keyword evidence="4" id="KW-0833">Ubl conjugation pathway</keyword>
<dbReference type="GO" id="GO:0006511">
    <property type="term" value="P:ubiquitin-dependent protein catabolic process"/>
    <property type="evidence" value="ECO:0007669"/>
    <property type="project" value="TreeGrafter"/>
</dbReference>
<keyword evidence="9" id="KW-1185">Reference proteome</keyword>
<gene>
    <name evidence="8" type="ORF">IMSHALPRED_007014</name>
</gene>
<evidence type="ECO:0000256" key="6">
    <source>
        <dbReference type="PROSITE-ProRule" id="PRU00175"/>
    </source>
</evidence>
<dbReference type="SMART" id="SM00184">
    <property type="entry name" value="RING"/>
    <property type="match status" value="1"/>
</dbReference>
<dbReference type="InterPro" id="IPR001841">
    <property type="entry name" value="Znf_RING"/>
</dbReference>
<dbReference type="EMBL" id="CAJPDT010000044">
    <property type="protein sequence ID" value="CAF9926691.1"/>
    <property type="molecule type" value="Genomic_DNA"/>
</dbReference>
<evidence type="ECO:0000256" key="4">
    <source>
        <dbReference type="ARBA" id="ARBA00022786"/>
    </source>
</evidence>
<evidence type="ECO:0000313" key="9">
    <source>
        <dbReference type="Proteomes" id="UP000664534"/>
    </source>
</evidence>
<proteinExistence type="predicted"/>
<dbReference type="OrthoDB" id="5358255at2759"/>
<dbReference type="PANTHER" id="PTHR15067">
    <property type="entry name" value="E3 UBIQUITIN-PROTEIN LIGASE RNF8"/>
    <property type="match status" value="1"/>
</dbReference>
<name>A0A8H3FSU7_9LECA</name>
<dbReference type="Proteomes" id="UP000664534">
    <property type="component" value="Unassembled WGS sequence"/>
</dbReference>
<evidence type="ECO:0000256" key="3">
    <source>
        <dbReference type="ARBA" id="ARBA00022771"/>
    </source>
</evidence>
<dbReference type="PANTHER" id="PTHR15067:SF4">
    <property type="entry name" value="E3 UBIQUITIN-PROTEIN LIGASE RNF8"/>
    <property type="match status" value="1"/>
</dbReference>
<dbReference type="InterPro" id="IPR013083">
    <property type="entry name" value="Znf_RING/FYVE/PHD"/>
</dbReference>
<dbReference type="PROSITE" id="PS50089">
    <property type="entry name" value="ZF_RING_2"/>
    <property type="match status" value="1"/>
</dbReference>
<reference evidence="8" key="1">
    <citation type="submission" date="2021-03" db="EMBL/GenBank/DDBJ databases">
        <authorList>
            <person name="Tagirdzhanova G."/>
        </authorList>
    </citation>
    <scope>NUCLEOTIDE SEQUENCE</scope>
</reference>
<comment type="caution">
    <text evidence="8">The sequence shown here is derived from an EMBL/GenBank/DDBJ whole genome shotgun (WGS) entry which is preliminary data.</text>
</comment>
<keyword evidence="3 6" id="KW-0863">Zinc-finger</keyword>
<evidence type="ECO:0000313" key="8">
    <source>
        <dbReference type="EMBL" id="CAF9926691.1"/>
    </source>
</evidence>
<dbReference type="GO" id="GO:0016567">
    <property type="term" value="P:protein ubiquitination"/>
    <property type="evidence" value="ECO:0007669"/>
    <property type="project" value="TreeGrafter"/>
</dbReference>
<evidence type="ECO:0000256" key="5">
    <source>
        <dbReference type="ARBA" id="ARBA00022833"/>
    </source>
</evidence>
<dbReference type="SUPFAM" id="SSF57850">
    <property type="entry name" value="RING/U-box"/>
    <property type="match status" value="1"/>
</dbReference>